<sequence length="110" mass="12538">MKFGGDMLKNIGETIKNRHEPEEIRRFSDLYWYSLLISAFVVLILVFLYSTWALLRILNDLSSAPDTSGPPPPALNRAELNAVIQEFESRETEFENLKAARAPARTDPSR</sequence>
<accession>A0A1F6CP70</accession>
<evidence type="ECO:0000313" key="3">
    <source>
        <dbReference type="Proteomes" id="UP000178370"/>
    </source>
</evidence>
<protein>
    <submittedName>
        <fullName evidence="2">Uncharacterized protein</fullName>
    </submittedName>
</protein>
<keyword evidence="1" id="KW-0472">Membrane</keyword>
<organism evidence="2 3">
    <name type="scientific">Candidatus Kaiserbacteria bacterium RIFCSPHIGHO2_01_FULL_54_36</name>
    <dbReference type="NCBI Taxonomy" id="1798482"/>
    <lineage>
        <taxon>Bacteria</taxon>
        <taxon>Candidatus Kaiseribacteriota</taxon>
    </lineage>
</organism>
<name>A0A1F6CP70_9BACT</name>
<keyword evidence="1" id="KW-1133">Transmembrane helix</keyword>
<dbReference type="AlphaFoldDB" id="A0A1F6CP70"/>
<evidence type="ECO:0000256" key="1">
    <source>
        <dbReference type="SAM" id="Phobius"/>
    </source>
</evidence>
<dbReference type="Proteomes" id="UP000178370">
    <property type="component" value="Unassembled WGS sequence"/>
</dbReference>
<dbReference type="STRING" id="1798482.A2763_02850"/>
<dbReference type="EMBL" id="MFKV01000005">
    <property type="protein sequence ID" value="OGG50948.1"/>
    <property type="molecule type" value="Genomic_DNA"/>
</dbReference>
<gene>
    <name evidence="2" type="ORF">A2763_02850</name>
</gene>
<evidence type="ECO:0000313" key="2">
    <source>
        <dbReference type="EMBL" id="OGG50948.1"/>
    </source>
</evidence>
<comment type="caution">
    <text evidence="2">The sequence shown here is derived from an EMBL/GenBank/DDBJ whole genome shotgun (WGS) entry which is preliminary data.</text>
</comment>
<keyword evidence="1" id="KW-0812">Transmembrane</keyword>
<proteinExistence type="predicted"/>
<reference evidence="2 3" key="1">
    <citation type="journal article" date="2016" name="Nat. Commun.">
        <title>Thousands of microbial genomes shed light on interconnected biogeochemical processes in an aquifer system.</title>
        <authorList>
            <person name="Anantharaman K."/>
            <person name="Brown C.T."/>
            <person name="Hug L.A."/>
            <person name="Sharon I."/>
            <person name="Castelle C.J."/>
            <person name="Probst A.J."/>
            <person name="Thomas B.C."/>
            <person name="Singh A."/>
            <person name="Wilkins M.J."/>
            <person name="Karaoz U."/>
            <person name="Brodie E.L."/>
            <person name="Williams K.H."/>
            <person name="Hubbard S.S."/>
            <person name="Banfield J.F."/>
        </authorList>
    </citation>
    <scope>NUCLEOTIDE SEQUENCE [LARGE SCALE GENOMIC DNA]</scope>
</reference>
<feature type="transmembrane region" description="Helical" evidence="1">
    <location>
        <begin position="30"/>
        <end position="55"/>
    </location>
</feature>